<feature type="chain" id="PRO_5032369730" evidence="1">
    <location>
        <begin position="21"/>
        <end position="361"/>
    </location>
</feature>
<evidence type="ECO:0000256" key="1">
    <source>
        <dbReference type="SAM" id="SignalP"/>
    </source>
</evidence>
<keyword evidence="3" id="KW-1185">Reference proteome</keyword>
<dbReference type="OrthoDB" id="526811at2759"/>
<feature type="signal peptide" evidence="1">
    <location>
        <begin position="1"/>
        <end position="20"/>
    </location>
</feature>
<reference evidence="2" key="1">
    <citation type="journal article" date="2020" name="bioRxiv">
        <title>Comparative genomics of Chlamydomonas.</title>
        <authorList>
            <person name="Craig R.J."/>
            <person name="Hasan A.R."/>
            <person name="Ness R.W."/>
            <person name="Keightley P.D."/>
        </authorList>
    </citation>
    <scope>NUCLEOTIDE SEQUENCE</scope>
    <source>
        <strain evidence="2">CCAP 11/173</strain>
    </source>
</reference>
<dbReference type="Proteomes" id="UP000613740">
    <property type="component" value="Unassembled WGS sequence"/>
</dbReference>
<protein>
    <submittedName>
        <fullName evidence="2">Uncharacterized protein</fullName>
    </submittedName>
</protein>
<accession>A0A835VM88</accession>
<keyword evidence="1" id="KW-0732">Signal</keyword>
<proteinExistence type="predicted"/>
<evidence type="ECO:0000313" key="3">
    <source>
        <dbReference type="Proteomes" id="UP000613740"/>
    </source>
</evidence>
<name>A0A835VM88_9CHLO</name>
<evidence type="ECO:0000313" key="2">
    <source>
        <dbReference type="EMBL" id="KAG2422127.1"/>
    </source>
</evidence>
<organism evidence="2 3">
    <name type="scientific">Chlamydomonas schloesseri</name>
    <dbReference type="NCBI Taxonomy" id="2026947"/>
    <lineage>
        <taxon>Eukaryota</taxon>
        <taxon>Viridiplantae</taxon>
        <taxon>Chlorophyta</taxon>
        <taxon>core chlorophytes</taxon>
        <taxon>Chlorophyceae</taxon>
        <taxon>CS clade</taxon>
        <taxon>Chlamydomonadales</taxon>
        <taxon>Chlamydomonadaceae</taxon>
        <taxon>Chlamydomonas</taxon>
    </lineage>
</organism>
<gene>
    <name evidence="2" type="ORF">HYH02_015503</name>
</gene>
<comment type="caution">
    <text evidence="2">The sequence shown here is derived from an EMBL/GenBank/DDBJ whole genome shotgun (WGS) entry which is preliminary data.</text>
</comment>
<dbReference type="EMBL" id="JAEHOD010000296">
    <property type="protein sequence ID" value="KAG2422127.1"/>
    <property type="molecule type" value="Genomic_DNA"/>
</dbReference>
<dbReference type="AlphaFoldDB" id="A0A835VM88"/>
<sequence length="361" mass="39709">MMALKHALLALAIFAVAASGAAPPPRHRAAPPAKPSPPPCRFLPETPIQPPGCITSSAYVASLDRVAATGSPNARFEVKAAYYTSMCQRHEALNMSTPEGKAACRADTENRCYLTPNSGRTCNSAYTNLLLANELLCPGTPNQRDARCYALFKDECVKDPECDWNPVVYYNGAANRDRFTPVAEANVGAPVPWAMCRSKEYTSFVLLNETTVNQTARTYWNNKIAVGDTEDDADWAAKVGTCEYAATSRAARKYQAACIAANNLITSTGNQYIDPSNYNATRKCIEAGCRMMWYDGIRSRARGNNVTDSYVQCNVEPTRYYSLMFPSRFDRPLTDAYLTCGTGRDYDRQLCEGATLPGYPY</sequence>